<protein>
    <submittedName>
        <fullName evidence="2">Uncharacterized protein</fullName>
    </submittedName>
</protein>
<name>A0A2Z5FXU7_9BACT</name>
<keyword evidence="1" id="KW-0812">Transmembrane</keyword>
<reference evidence="2 3" key="1">
    <citation type="journal article" date="2018" name="Front. Microbiol.">
        <title>Hydrolytic Capabilities as a Key to Environmental Success: Chitinolytic and Cellulolytic Acidobacteria From Acidic Sub-arctic Soils and Boreal Peatlands.</title>
        <authorList>
            <person name="Belova S.E."/>
            <person name="Ravin N.V."/>
            <person name="Pankratov T.A."/>
            <person name="Rakitin A.L."/>
            <person name="Ivanova A.A."/>
            <person name="Beletsky A.V."/>
            <person name="Mardanov A.V."/>
            <person name="Sinninghe Damste J.S."/>
            <person name="Dedysh S.N."/>
        </authorList>
    </citation>
    <scope>NUCLEOTIDE SEQUENCE [LARGE SCALE GENOMIC DNA]</scope>
    <source>
        <strain evidence="2 3">SBC82</strain>
    </source>
</reference>
<dbReference type="Proteomes" id="UP000253606">
    <property type="component" value="Chromosome"/>
</dbReference>
<keyword evidence="1" id="KW-1133">Transmembrane helix</keyword>
<evidence type="ECO:0000256" key="1">
    <source>
        <dbReference type="SAM" id="Phobius"/>
    </source>
</evidence>
<feature type="transmembrane region" description="Helical" evidence="1">
    <location>
        <begin position="15"/>
        <end position="32"/>
    </location>
</feature>
<dbReference type="AlphaFoldDB" id="A0A2Z5FXU7"/>
<accession>A0A2Z5FXU7</accession>
<sequence length="37" mass="4551">MRIWKRRAGVFDKVFPAYRFLFIVFCLLRIVLNKDFA</sequence>
<organism evidence="2 3">
    <name type="scientific">Acidisarcina polymorpha</name>
    <dbReference type="NCBI Taxonomy" id="2211140"/>
    <lineage>
        <taxon>Bacteria</taxon>
        <taxon>Pseudomonadati</taxon>
        <taxon>Acidobacteriota</taxon>
        <taxon>Terriglobia</taxon>
        <taxon>Terriglobales</taxon>
        <taxon>Acidobacteriaceae</taxon>
        <taxon>Acidisarcina</taxon>
    </lineage>
</organism>
<evidence type="ECO:0000313" key="2">
    <source>
        <dbReference type="EMBL" id="AXC11713.1"/>
    </source>
</evidence>
<keyword evidence="3" id="KW-1185">Reference proteome</keyword>
<dbReference type="KEGG" id="abas:ACPOL_2391"/>
<gene>
    <name evidence="2" type="ORF">ACPOL_2391</name>
</gene>
<keyword evidence="1" id="KW-0472">Membrane</keyword>
<dbReference type="EMBL" id="CP030840">
    <property type="protein sequence ID" value="AXC11713.1"/>
    <property type="molecule type" value="Genomic_DNA"/>
</dbReference>
<evidence type="ECO:0000313" key="3">
    <source>
        <dbReference type="Proteomes" id="UP000253606"/>
    </source>
</evidence>
<proteinExistence type="predicted"/>